<dbReference type="SUPFAM" id="SSF53756">
    <property type="entry name" value="UDP-Glycosyltransferase/glycogen phosphorylase"/>
    <property type="match status" value="1"/>
</dbReference>
<dbReference type="EC" id="2.4.-.-" evidence="4"/>
<dbReference type="Gene3D" id="3.40.50.2000">
    <property type="entry name" value="Glycogen Phosphorylase B"/>
    <property type="match status" value="1"/>
</dbReference>
<proteinExistence type="predicted"/>
<dbReference type="SUPFAM" id="SSF53335">
    <property type="entry name" value="S-adenosyl-L-methionine-dependent methyltransferases"/>
    <property type="match status" value="1"/>
</dbReference>
<dbReference type="InterPro" id="IPR029063">
    <property type="entry name" value="SAM-dependent_MTases_sf"/>
</dbReference>
<dbReference type="InterPro" id="IPR029044">
    <property type="entry name" value="Nucleotide-diphossugar_trans"/>
</dbReference>
<dbReference type="Pfam" id="PF13692">
    <property type="entry name" value="Glyco_trans_1_4"/>
    <property type="match status" value="1"/>
</dbReference>
<comment type="caution">
    <text evidence="4">The sequence shown here is derived from an EMBL/GenBank/DDBJ whole genome shotgun (WGS) entry which is preliminary data.</text>
</comment>
<gene>
    <name evidence="4" type="ORF">WAX74_04135</name>
</gene>
<keyword evidence="4" id="KW-0328">Glycosyltransferase</keyword>
<accession>A0ABU8F1H7</accession>
<evidence type="ECO:0000256" key="1">
    <source>
        <dbReference type="SAM" id="Coils"/>
    </source>
</evidence>
<dbReference type="Pfam" id="PF13847">
    <property type="entry name" value="Methyltransf_31"/>
    <property type="match status" value="1"/>
</dbReference>
<dbReference type="GO" id="GO:0016757">
    <property type="term" value="F:glycosyltransferase activity"/>
    <property type="evidence" value="ECO:0007669"/>
    <property type="project" value="UniProtKB-KW"/>
</dbReference>
<reference evidence="4 5" key="1">
    <citation type="submission" date="2024-01" db="EMBL/GenBank/DDBJ databases">
        <title>Seven novel Bacillus-like species.</title>
        <authorList>
            <person name="Liu G."/>
        </authorList>
    </citation>
    <scope>NUCLEOTIDE SEQUENCE [LARGE SCALE GENOMIC DNA]</scope>
    <source>
        <strain evidence="4 5">FJAT-51614</strain>
    </source>
</reference>
<dbReference type="EMBL" id="JBAWSY010000002">
    <property type="protein sequence ID" value="MEI4768846.1"/>
    <property type="molecule type" value="Genomic_DNA"/>
</dbReference>
<dbReference type="Gene3D" id="3.90.550.10">
    <property type="entry name" value="Spore Coat Polysaccharide Biosynthesis Protein SpsA, Chain A"/>
    <property type="match status" value="1"/>
</dbReference>
<evidence type="ECO:0000313" key="4">
    <source>
        <dbReference type="EMBL" id="MEI4768846.1"/>
    </source>
</evidence>
<dbReference type="PANTHER" id="PTHR43179:SF7">
    <property type="entry name" value="RHAMNOSYLTRANSFERASE WBBL"/>
    <property type="match status" value="1"/>
</dbReference>
<keyword evidence="4" id="KW-0808">Transferase</keyword>
<feature type="domain" description="Methyltransferase" evidence="3">
    <location>
        <begin position="34"/>
        <end position="160"/>
    </location>
</feature>
<dbReference type="CDD" id="cd03801">
    <property type="entry name" value="GT4_PimA-like"/>
    <property type="match status" value="1"/>
</dbReference>
<dbReference type="SUPFAM" id="SSF53448">
    <property type="entry name" value="Nucleotide-diphospho-sugar transferases"/>
    <property type="match status" value="1"/>
</dbReference>
<evidence type="ECO:0000259" key="3">
    <source>
        <dbReference type="Pfam" id="PF13847"/>
    </source>
</evidence>
<evidence type="ECO:0000313" key="5">
    <source>
        <dbReference type="Proteomes" id="UP001364890"/>
    </source>
</evidence>
<dbReference type="CDD" id="cd04186">
    <property type="entry name" value="GT_2_like_c"/>
    <property type="match status" value="1"/>
</dbReference>
<protein>
    <submittedName>
        <fullName evidence="4">Glycosyltransferase</fullName>
        <ecNumber evidence="4">2.4.-.-</ecNumber>
    </submittedName>
</protein>
<name>A0ABU8F1H7_9BACI</name>
<dbReference type="InterPro" id="IPR025714">
    <property type="entry name" value="Methyltranfer_dom"/>
</dbReference>
<keyword evidence="1" id="KW-0175">Coiled coil</keyword>
<feature type="domain" description="Glycosyltransferase 2-like" evidence="2">
    <location>
        <begin position="425"/>
        <end position="548"/>
    </location>
</feature>
<dbReference type="Proteomes" id="UP001364890">
    <property type="component" value="Unassembled WGS sequence"/>
</dbReference>
<feature type="coiled-coil region" evidence="1">
    <location>
        <begin position="255"/>
        <end position="310"/>
    </location>
</feature>
<organism evidence="4 5">
    <name type="scientific">Psychrobacillus mangrovi</name>
    <dbReference type="NCBI Taxonomy" id="3117745"/>
    <lineage>
        <taxon>Bacteria</taxon>
        <taxon>Bacillati</taxon>
        <taxon>Bacillota</taxon>
        <taxon>Bacilli</taxon>
        <taxon>Bacillales</taxon>
        <taxon>Bacillaceae</taxon>
        <taxon>Psychrobacillus</taxon>
    </lineage>
</organism>
<dbReference type="PANTHER" id="PTHR43179">
    <property type="entry name" value="RHAMNOSYLTRANSFERASE WBBL"/>
    <property type="match status" value="1"/>
</dbReference>
<sequence length="1053" mass="123115">MDFTGERFIPNVIDDDEIKSEHLQRYQSVKELVKGKVVLDAACGEGYGSNILAGQAQKVYGMDIDKESIDHAAQKYIKSNLQFLEGSIDKLPFEESTIDIIISFETIEHVDEVIQKSFLKEIKRVLKEDGLLIMSTPNKKIYSDYRNYQNPFHVKEFYKEEFYDFLIPFFKYVEFFYQLKENVYLLSRETDKLLSNLDSKSKIEEHSKYIIAICSDIANQEYNISSIIVEDGKYNENIERIIELQDEVEARNNHISYLDKENSDLKSEVHKLRENEIVISKKLEKANREKELVANRVSQFQTENESLKEKERLLNNILVSDGWKFLLKYYTVRDKILPKDGKIRFLIKLFKKIVFKRNFKLINMENIKKFKYYMNNESRTMLESRLDNYIERTDNSATVAPLSILSNDQDYQKIIFDKNSKPIVSIIIPVYNKWEYTYSCLKSIFTNSQDIAFEVIIADDMSTDETANISEYVENIKAIRDGENRGFLLNCNNAAKFAEGKYVLFLNNDTQVQEGWLDSLVELIERDNQIGMVGSKLVYPDGRLQEAGGIIWNDASGWNFGRLDDPAKPEYNYVKEVDYLSGAAIMIKKELWDTIGGFDERYVPAYYEDTDLAFEVRKHGYKVMYQPKSVVVHFEGISHGTNESSNIKSFQNKNKIKFFEKWEIELQNDHFPNGKDVFFARDRSKHKKTIVVVDHYVPHFDKDAGGRCTYYYLRLFKALGHNVIFIGDNFFKHEPYTTKLQNLGIQVLYGNEYAKNIEQWFKVNGDKLDYVYLNRPHISVKYIDIVRKYTKSKIIYFGHDLHYLRELRNYEVEGKPELLKSSNYWKKMEFDLFSKADVIHVVGSYEQILLQKEFPNKPIRNIPLYMFNEEEINVEKEDYNSRENLLFVGGFGHRPNYDGVKWFVNDIFPNILKQKPEMKIYIVGSNPPEDIKSLSSNNIIVTGYVSDEELIQYYNQCRIVVVPLRYGAGVKGKVVEAIYHQVPIVTTSIGSEGLNEAKEHMMIANENNEFSKMVLDLYDDEKIWGNLSVLSRDYISKYFTIDAASEQIKLDIN</sequence>
<dbReference type="CDD" id="cd02440">
    <property type="entry name" value="AdoMet_MTases"/>
    <property type="match status" value="1"/>
</dbReference>
<dbReference type="Gene3D" id="3.40.50.150">
    <property type="entry name" value="Vaccinia Virus protein VP39"/>
    <property type="match status" value="1"/>
</dbReference>
<dbReference type="InterPro" id="IPR001173">
    <property type="entry name" value="Glyco_trans_2-like"/>
</dbReference>
<keyword evidence="5" id="KW-1185">Reference proteome</keyword>
<evidence type="ECO:0000259" key="2">
    <source>
        <dbReference type="Pfam" id="PF00535"/>
    </source>
</evidence>
<dbReference type="Pfam" id="PF00535">
    <property type="entry name" value="Glycos_transf_2"/>
    <property type="match status" value="1"/>
</dbReference>